<keyword evidence="2" id="KW-1133">Transmembrane helix</keyword>
<feature type="transmembrane region" description="Helical" evidence="2">
    <location>
        <begin position="49"/>
        <end position="67"/>
    </location>
</feature>
<accession>A0A930UWZ4</accession>
<name>A0A930UWZ4_9ACTN</name>
<dbReference type="AlphaFoldDB" id="A0A930UWZ4"/>
<feature type="region of interest" description="Disordered" evidence="1">
    <location>
        <begin position="103"/>
        <end position="129"/>
    </location>
</feature>
<evidence type="ECO:0000256" key="2">
    <source>
        <dbReference type="SAM" id="Phobius"/>
    </source>
</evidence>
<protein>
    <submittedName>
        <fullName evidence="3">Uncharacterized protein</fullName>
    </submittedName>
</protein>
<dbReference type="SUPFAM" id="SSF101898">
    <property type="entry name" value="NHL repeat"/>
    <property type="match status" value="1"/>
</dbReference>
<comment type="caution">
    <text evidence="3">The sequence shown here is derived from an EMBL/GenBank/DDBJ whole genome shotgun (WGS) entry which is preliminary data.</text>
</comment>
<dbReference type="Proteomes" id="UP000656804">
    <property type="component" value="Unassembled WGS sequence"/>
</dbReference>
<evidence type="ECO:0000313" key="4">
    <source>
        <dbReference type="Proteomes" id="UP000656804"/>
    </source>
</evidence>
<keyword evidence="2" id="KW-0812">Transmembrane</keyword>
<proteinExistence type="predicted"/>
<keyword evidence="4" id="KW-1185">Reference proteome</keyword>
<dbReference type="EMBL" id="JADIVZ010000002">
    <property type="protein sequence ID" value="MBF4161217.1"/>
    <property type="molecule type" value="Genomic_DNA"/>
</dbReference>
<evidence type="ECO:0000256" key="1">
    <source>
        <dbReference type="SAM" id="MobiDB-lite"/>
    </source>
</evidence>
<gene>
    <name evidence="3" type="ORF">ISG29_05895</name>
</gene>
<evidence type="ECO:0000313" key="3">
    <source>
        <dbReference type="EMBL" id="MBF4161217.1"/>
    </source>
</evidence>
<sequence>MTTAAAVLFWALLWFGLGPLVPVLSVLALTVPRVRRRVWPWLRPTRRTLGGVAAGVVLVAGLVWVVPDGRLPIPTGSGAWVTPGYTGRPIETKPIDLKIPQNEAMAPNGRSSMHEDAWASDAHPGPGPTGLSPQVDSAWYGVEECATLAFDSQGRMVGLCGTRSGPQLRVIDPESMRPLATKNLPDRPDSDKPPWADLCAGAYFYLDADDHAVVATTDRRILTVSTSDGSGDPDLATLDETDLSAVMPADDCLLAVLPDSAGRTWFVTQGGRIGYVTDGGRPRVLDLGEEVANSISSDADGGVYAVTVDALYRLHAGGSGPVVDWRTPYERGSGVKPGQLSQGAGTTPTLMPGGLIAITDNANPRMHVIVLRTGDGSEVCQTEVFDDDASATENSLVLVGPTGLVVENNEGYSSPLRTLLGRRPAGGLARVDVRDGRCSLTWTSPEVAPSSVAKLSLATGLLYAYTKRKSWLGVDAWYLTAIDPTTGRTAWSVRTGRGPLYNNHYSAITLGPDGSAYVATLAGLVRVRDRRQSG</sequence>
<feature type="transmembrane region" description="Helical" evidence="2">
    <location>
        <begin position="6"/>
        <end position="29"/>
    </location>
</feature>
<reference evidence="3" key="1">
    <citation type="submission" date="2020-11" db="EMBL/GenBank/DDBJ databases">
        <title>Nocardioides sp. CBS4Y-1, whole genome shotgun sequence.</title>
        <authorList>
            <person name="Tuo L."/>
        </authorList>
    </citation>
    <scope>NUCLEOTIDE SEQUENCE</scope>
    <source>
        <strain evidence="3">CBS4Y-1</strain>
    </source>
</reference>
<keyword evidence="2" id="KW-0472">Membrane</keyword>
<organism evidence="3 4">
    <name type="scientific">Nocardioides acrostichi</name>
    <dbReference type="NCBI Taxonomy" id="2784339"/>
    <lineage>
        <taxon>Bacteria</taxon>
        <taxon>Bacillati</taxon>
        <taxon>Actinomycetota</taxon>
        <taxon>Actinomycetes</taxon>
        <taxon>Propionibacteriales</taxon>
        <taxon>Nocardioidaceae</taxon>
        <taxon>Nocardioides</taxon>
    </lineage>
</organism>